<accession>A0A445N115</accession>
<dbReference type="AlphaFoldDB" id="A0A445N115"/>
<dbReference type="EMBL" id="OJIN01000201">
    <property type="protein sequence ID" value="SPD75425.1"/>
    <property type="molecule type" value="Genomic_DNA"/>
</dbReference>
<organism evidence="2">
    <name type="scientific">uncultured Desulfobacterium sp</name>
    <dbReference type="NCBI Taxonomy" id="201089"/>
    <lineage>
        <taxon>Bacteria</taxon>
        <taxon>Pseudomonadati</taxon>
        <taxon>Thermodesulfobacteriota</taxon>
        <taxon>Desulfobacteria</taxon>
        <taxon>Desulfobacterales</taxon>
        <taxon>Desulfobacteriaceae</taxon>
        <taxon>Desulfobacterium</taxon>
        <taxon>environmental samples</taxon>
    </lineage>
</organism>
<name>A0A445N115_9BACT</name>
<feature type="domain" description="DUF4007" evidence="1">
    <location>
        <begin position="11"/>
        <end position="302"/>
    </location>
</feature>
<proteinExistence type="predicted"/>
<dbReference type="InterPro" id="IPR025248">
    <property type="entry name" value="DUF4007"/>
</dbReference>
<evidence type="ECO:0000313" key="2">
    <source>
        <dbReference type="EMBL" id="SPD75425.1"/>
    </source>
</evidence>
<evidence type="ECO:0000259" key="1">
    <source>
        <dbReference type="Pfam" id="PF13182"/>
    </source>
</evidence>
<reference evidence="2" key="1">
    <citation type="submission" date="2018-01" db="EMBL/GenBank/DDBJ databases">
        <authorList>
            <person name="Regsiter A."/>
            <person name="William W."/>
        </authorList>
    </citation>
    <scope>NUCLEOTIDE SEQUENCE</scope>
    <source>
        <strain evidence="2">TRIP AH-1</strain>
    </source>
</reference>
<gene>
    <name evidence="2" type="ORF">PITCH_A580028</name>
</gene>
<protein>
    <recommendedName>
        <fullName evidence="1">DUF4007 domain-containing protein</fullName>
    </recommendedName>
</protein>
<dbReference type="Pfam" id="PF13182">
    <property type="entry name" value="DUF4007"/>
    <property type="match status" value="1"/>
</dbReference>
<sequence>MAQDATIHPIFARHETFHPRFGWLKKGFDKATEDNAVFSKESAPVVLGVGKNMVKAIRYWCIAFKVVDETRTDGKYVHNPTEFSEKLLGEDGWDPFLENPSSLWLLHWNLFKPPCYAPAWFFTFNELNKIDFSPHDLLFSLREYRDRQFPSRKILDSSLNKDVNCLIRMYVERTGPKNLKEDSLDCPFTELGIINAYTDSKRFTFNFGNKPTLPPEITVAACLEFARSFQDDARTISISRLLYDAGSPGQAFKLTESSLSDAIETVSLKAKDIFLTDTAGMIQFAYYDDPLKISERILTSYYKKRN</sequence>